<comment type="caution">
    <text evidence="6">The sequence shown here is derived from an EMBL/GenBank/DDBJ whole genome shotgun (WGS) entry which is preliminary data.</text>
</comment>
<evidence type="ECO:0000259" key="5">
    <source>
        <dbReference type="PROSITE" id="PS51829"/>
    </source>
</evidence>
<keyword evidence="3" id="KW-0378">Hydrolase</keyword>
<dbReference type="InterPro" id="IPR013783">
    <property type="entry name" value="Ig-like_fold"/>
</dbReference>
<reference evidence="6 7" key="1">
    <citation type="journal article" date="2019" name="Int. J. Syst. Evol. Microbiol.">
        <title>The Global Catalogue of Microorganisms (GCM) 10K type strain sequencing project: providing services to taxonomists for standard genome sequencing and annotation.</title>
        <authorList>
            <consortium name="The Broad Institute Genomics Platform"/>
            <consortium name="The Broad Institute Genome Sequencing Center for Infectious Disease"/>
            <person name="Wu L."/>
            <person name="Ma J."/>
        </authorList>
    </citation>
    <scope>NUCLEOTIDE SEQUENCE [LARGE SCALE GENOMIC DNA]</scope>
    <source>
        <strain evidence="6 7">JCM 16021</strain>
    </source>
</reference>
<dbReference type="RefSeq" id="WP_344304905.1">
    <property type="nucleotide sequence ID" value="NZ_BAAAQQ010000013.1"/>
</dbReference>
<evidence type="ECO:0000256" key="3">
    <source>
        <dbReference type="ARBA" id="ARBA00022801"/>
    </source>
</evidence>
<evidence type="ECO:0000256" key="4">
    <source>
        <dbReference type="SAM" id="SignalP"/>
    </source>
</evidence>
<dbReference type="InterPro" id="IPR002884">
    <property type="entry name" value="P_dom"/>
</dbReference>
<accession>A0ABN2YP90</accession>
<dbReference type="Gene3D" id="2.60.120.260">
    <property type="entry name" value="Galactose-binding domain-like"/>
    <property type="match status" value="2"/>
</dbReference>
<gene>
    <name evidence="6" type="ORF">GCM10009843_33020</name>
</gene>
<feature type="chain" id="PRO_5047002231" description="P/Homo B domain-containing protein" evidence="4">
    <location>
        <begin position="35"/>
        <end position="568"/>
    </location>
</feature>
<dbReference type="Proteomes" id="UP001500575">
    <property type="component" value="Unassembled WGS sequence"/>
</dbReference>
<proteinExistence type="predicted"/>
<dbReference type="EMBL" id="BAAAQQ010000013">
    <property type="protein sequence ID" value="GAA2130429.1"/>
    <property type="molecule type" value="Genomic_DNA"/>
</dbReference>
<dbReference type="InterPro" id="IPR032812">
    <property type="entry name" value="SbsA_Ig"/>
</dbReference>
<dbReference type="SUPFAM" id="SSF49785">
    <property type="entry name" value="Galactose-binding domain-like"/>
    <property type="match status" value="2"/>
</dbReference>
<evidence type="ECO:0000313" key="6">
    <source>
        <dbReference type="EMBL" id="GAA2130429.1"/>
    </source>
</evidence>
<dbReference type="Gene3D" id="2.60.40.10">
    <property type="entry name" value="Immunoglobulins"/>
    <property type="match status" value="1"/>
</dbReference>
<name>A0ABN2YP90_9ACTN</name>
<evidence type="ECO:0000256" key="1">
    <source>
        <dbReference type="ARBA" id="ARBA00022670"/>
    </source>
</evidence>
<feature type="domain" description="P/Homo B" evidence="5">
    <location>
        <begin position="27"/>
        <end position="217"/>
    </location>
</feature>
<organism evidence="6 7">
    <name type="scientific">Nocardioides bigeumensis</name>
    <dbReference type="NCBI Taxonomy" id="433657"/>
    <lineage>
        <taxon>Bacteria</taxon>
        <taxon>Bacillati</taxon>
        <taxon>Actinomycetota</taxon>
        <taxon>Actinomycetes</taxon>
        <taxon>Propionibacteriales</taxon>
        <taxon>Nocardioidaceae</taxon>
        <taxon>Nocardioides</taxon>
    </lineage>
</organism>
<sequence length="568" mass="58515">MTRASRRWGRRLAPLTALTLTGALVVLVPAPAIAAQTTTFGQTDDIFVGSPDHEPANTGTITITDAAVASPYPSAVTVSHAGPITDVDVQLNSFSHLFPDDVDVLLVGPGGQQVTLMSDVGGPNPAGPIDLTFSDEAAAGLPDGTALSEGTYKPTNIGAGDTFPAPAPVNADNTSLSVFDGTSPVGTWSLYVVDDSFGASGQITGGWQLSIDQETTPYPSTISVSGMPAATDVNVTLEGMTSTFPNDVDVLLVGPGGQQATVMSSAGGGDLISGVDITLDDEAAAPLPDETALATGSYRPGNYGNMVDSYPAPAPASNGNSALWVFDGLSPNGQWQLFAVDRVSKDVTSLTGWSLDISWTDSVSPTGTLSINGVAGTTTKRSATLNVSANDPAPASGVKEMRFSNDGVTYGTFMPYAATAGWTLTTGDGLKTVYAQFRDGDGNVSTPASDTIALDATGPHSVKTKPKNKSEGVAVTTAIKIKANEALARTSVNKRTVILKLKGGSKVLAKVSYNSAKHQIVLTPKSDLRSGQTYRVKVKTSVKDLVGHGWDESTSLAGAQALKFSLQT</sequence>
<dbReference type="Pfam" id="PF13205">
    <property type="entry name" value="Big_5"/>
    <property type="match status" value="1"/>
</dbReference>
<dbReference type="PROSITE" id="PS51829">
    <property type="entry name" value="P_HOMO_B"/>
    <property type="match status" value="1"/>
</dbReference>
<evidence type="ECO:0000313" key="7">
    <source>
        <dbReference type="Proteomes" id="UP001500575"/>
    </source>
</evidence>
<dbReference type="Gene3D" id="2.60.40.1220">
    <property type="match status" value="1"/>
</dbReference>
<evidence type="ECO:0000256" key="2">
    <source>
        <dbReference type="ARBA" id="ARBA00022729"/>
    </source>
</evidence>
<dbReference type="InterPro" id="IPR014755">
    <property type="entry name" value="Cu-Rt/internalin_Ig-like"/>
</dbReference>
<dbReference type="InterPro" id="IPR008979">
    <property type="entry name" value="Galactose-bd-like_sf"/>
</dbReference>
<keyword evidence="1" id="KW-0645">Protease</keyword>
<keyword evidence="7" id="KW-1185">Reference proteome</keyword>
<keyword evidence="2 4" id="KW-0732">Signal</keyword>
<protein>
    <recommendedName>
        <fullName evidence="5">P/Homo B domain-containing protein</fullName>
    </recommendedName>
</protein>
<feature type="signal peptide" evidence="4">
    <location>
        <begin position="1"/>
        <end position="34"/>
    </location>
</feature>